<comment type="caution">
    <text evidence="2">The sequence shown here is derived from an EMBL/GenBank/DDBJ whole genome shotgun (WGS) entry which is preliminary data.</text>
</comment>
<dbReference type="EMBL" id="JAGGKG010000010">
    <property type="protein sequence ID" value="MBP1905719.1"/>
    <property type="molecule type" value="Genomic_DNA"/>
</dbReference>
<name>A0ABS4FT15_9BACL</name>
<protein>
    <recommendedName>
        <fullName evidence="4">SMODS-associating 2TM beta-strand rich effector domain-containing protein</fullName>
    </recommendedName>
</protein>
<organism evidence="2 3">
    <name type="scientific">Paenibacillus turicensis</name>
    <dbReference type="NCBI Taxonomy" id="160487"/>
    <lineage>
        <taxon>Bacteria</taxon>
        <taxon>Bacillati</taxon>
        <taxon>Bacillota</taxon>
        <taxon>Bacilli</taxon>
        <taxon>Bacillales</taxon>
        <taxon>Paenibacillaceae</taxon>
        <taxon>Paenibacillus</taxon>
    </lineage>
</organism>
<evidence type="ECO:0008006" key="4">
    <source>
        <dbReference type="Google" id="ProtNLM"/>
    </source>
</evidence>
<keyword evidence="1" id="KW-0472">Membrane</keyword>
<keyword evidence="3" id="KW-1185">Reference proteome</keyword>
<proteinExistence type="predicted"/>
<keyword evidence="1" id="KW-1133">Transmembrane helix</keyword>
<dbReference type="RefSeq" id="WP_210089342.1">
    <property type="nucleotide sequence ID" value="NZ_JAGGKG010000010.1"/>
</dbReference>
<accession>A0ABS4FT15</accession>
<reference evidence="2 3" key="1">
    <citation type="submission" date="2021-03" db="EMBL/GenBank/DDBJ databases">
        <title>Genomic Encyclopedia of Type Strains, Phase IV (KMG-IV): sequencing the most valuable type-strain genomes for metagenomic binning, comparative biology and taxonomic classification.</title>
        <authorList>
            <person name="Goeker M."/>
        </authorList>
    </citation>
    <scope>NUCLEOTIDE SEQUENCE [LARGE SCALE GENOMIC DNA]</scope>
    <source>
        <strain evidence="2 3">DSM 14349</strain>
    </source>
</reference>
<evidence type="ECO:0000313" key="2">
    <source>
        <dbReference type="EMBL" id="MBP1905719.1"/>
    </source>
</evidence>
<keyword evidence="1" id="KW-0812">Transmembrane</keyword>
<gene>
    <name evidence="2" type="ORF">J2Z32_002367</name>
</gene>
<feature type="transmembrane region" description="Helical" evidence="1">
    <location>
        <begin position="6"/>
        <end position="28"/>
    </location>
</feature>
<dbReference type="Proteomes" id="UP001519272">
    <property type="component" value="Unassembled WGS sequence"/>
</dbReference>
<evidence type="ECO:0000256" key="1">
    <source>
        <dbReference type="SAM" id="Phobius"/>
    </source>
</evidence>
<evidence type="ECO:0000313" key="3">
    <source>
        <dbReference type="Proteomes" id="UP001519272"/>
    </source>
</evidence>
<sequence>MEIVIGIVSGILTSFILWIIVKMFLYVIAPWFESIVYKGVLIAGSWKSTVQLTPENFKCELSILVSQKGHKLSGEIIARYTNTLKAEDIRTRRLNFTGEIIDNNIILTYRSSIRSITSLGTYLLKLVRGGEELKGNMLAIDGISGEVLSYEDVVWKRE</sequence>